<evidence type="ECO:0008006" key="5">
    <source>
        <dbReference type="Google" id="ProtNLM"/>
    </source>
</evidence>
<evidence type="ECO:0000313" key="3">
    <source>
        <dbReference type="EMBL" id="ORY39003.1"/>
    </source>
</evidence>
<feature type="transmembrane region" description="Helical" evidence="2">
    <location>
        <begin position="104"/>
        <end position="123"/>
    </location>
</feature>
<sequence>MFQVIVTVTCPPGSYLVDDMLTGRCFPCPTGGDCPGGVQPAVSAPGYYKSPIDSLIFLECFHPEYCLGNSTCRIEATGSRCAFCADGYVNSNGRCIVCEPGQSIGVAIGFVIASILLPGWWIWRAWLGSSNAAWGVMITFFQIIGLFDKYPIYWDSRLGDVVKAVSITILNTDYINLQCAYGLGYYPRLVVVWVLPAIIAVIFKVYAVGKSMWQAKITGFLVQKHLAEWDQYAVQGFCSFLMLLHVPLTDRALRMFVCISDPNDDRYYLLGTPDISCYDDQWYMTSPFAAVFAVLYGFGIPAFFFIALFRNRSKLKDAWYWTPAQMLWSLCFMFLPVIFRRRPTYFMFISVCMMYIYLFAVVYIQPYKLKRNNHVAIFSWITIIIFLFAGIIIGFLQSGNDDNRWIIASVLVLFYTSLCIVVHAFFYEIVKGSDEASQGGHGGGFTGKLMRLFPILRLLFPIDASLQPDNTDNTQLQTDGGKSVEREEPLKTVALTRAEREMAEVSLEVSGEVQSHEPVAKELSKTKNSGFSLSWVVDSGELKEYHDEGFHAPPQNLGDSTKSLVSKGIADAKYAISEIANKISNGIQGSHQQLHDDEEHEEGHVQFVVE</sequence>
<accession>A0A1Y2BW82</accession>
<dbReference type="PANTHER" id="PTHR11319">
    <property type="entry name" value="G PROTEIN-COUPLED RECEPTOR-RELATED"/>
    <property type="match status" value="1"/>
</dbReference>
<protein>
    <recommendedName>
        <fullName evidence="5">TRP C-terminal domain-containing protein</fullName>
    </recommendedName>
</protein>
<keyword evidence="4" id="KW-1185">Reference proteome</keyword>
<feature type="region of interest" description="Disordered" evidence="1">
    <location>
        <begin position="588"/>
        <end position="610"/>
    </location>
</feature>
<keyword evidence="2" id="KW-0472">Membrane</keyword>
<dbReference type="Proteomes" id="UP000193642">
    <property type="component" value="Unassembled WGS sequence"/>
</dbReference>
<reference evidence="3 4" key="1">
    <citation type="submission" date="2016-07" db="EMBL/GenBank/DDBJ databases">
        <title>Pervasive Adenine N6-methylation of Active Genes in Fungi.</title>
        <authorList>
            <consortium name="DOE Joint Genome Institute"/>
            <person name="Mondo S.J."/>
            <person name="Dannebaum R.O."/>
            <person name="Kuo R.C."/>
            <person name="Labutti K."/>
            <person name="Haridas S."/>
            <person name="Kuo A."/>
            <person name="Salamov A."/>
            <person name="Ahrendt S.R."/>
            <person name="Lipzen A."/>
            <person name="Sullivan W."/>
            <person name="Andreopoulos W.B."/>
            <person name="Clum A."/>
            <person name="Lindquist E."/>
            <person name="Daum C."/>
            <person name="Ramamoorthy G.K."/>
            <person name="Gryganskyi A."/>
            <person name="Culley D."/>
            <person name="Magnuson J.K."/>
            <person name="James T.Y."/>
            <person name="O'Malley M.A."/>
            <person name="Stajich J.E."/>
            <person name="Spatafora J.W."/>
            <person name="Visel A."/>
            <person name="Grigoriev I.V."/>
        </authorList>
    </citation>
    <scope>NUCLEOTIDE SEQUENCE [LARGE SCALE GENOMIC DNA]</scope>
    <source>
        <strain evidence="3 4">JEL800</strain>
    </source>
</reference>
<dbReference type="STRING" id="329046.A0A1Y2BW82"/>
<feature type="transmembrane region" description="Helical" evidence="2">
    <location>
        <begin position="318"/>
        <end position="339"/>
    </location>
</feature>
<feature type="transmembrane region" description="Helical" evidence="2">
    <location>
        <begin position="405"/>
        <end position="427"/>
    </location>
</feature>
<dbReference type="AlphaFoldDB" id="A0A1Y2BW82"/>
<keyword evidence="2" id="KW-1133">Transmembrane helix</keyword>
<organism evidence="3 4">
    <name type="scientific">Rhizoclosmatium globosum</name>
    <dbReference type="NCBI Taxonomy" id="329046"/>
    <lineage>
        <taxon>Eukaryota</taxon>
        <taxon>Fungi</taxon>
        <taxon>Fungi incertae sedis</taxon>
        <taxon>Chytridiomycota</taxon>
        <taxon>Chytridiomycota incertae sedis</taxon>
        <taxon>Chytridiomycetes</taxon>
        <taxon>Chytridiales</taxon>
        <taxon>Chytriomycetaceae</taxon>
        <taxon>Rhizoclosmatium</taxon>
    </lineage>
</organism>
<name>A0A1Y2BW82_9FUNG</name>
<dbReference type="OrthoDB" id="2105746at2759"/>
<evidence type="ECO:0000256" key="1">
    <source>
        <dbReference type="SAM" id="MobiDB-lite"/>
    </source>
</evidence>
<comment type="caution">
    <text evidence="3">The sequence shown here is derived from an EMBL/GenBank/DDBJ whole genome shotgun (WGS) entry which is preliminary data.</text>
</comment>
<gene>
    <name evidence="3" type="ORF">BCR33DRAFT_788454</name>
</gene>
<dbReference type="InterPro" id="IPR009030">
    <property type="entry name" value="Growth_fac_rcpt_cys_sf"/>
</dbReference>
<feature type="transmembrane region" description="Helical" evidence="2">
    <location>
        <begin position="190"/>
        <end position="208"/>
    </location>
</feature>
<dbReference type="PANTHER" id="PTHR11319:SF35">
    <property type="entry name" value="OUTER MEMBRANE PROTEIN PMPC-RELATED"/>
    <property type="match status" value="1"/>
</dbReference>
<feature type="transmembrane region" description="Helical" evidence="2">
    <location>
        <begin position="130"/>
        <end position="147"/>
    </location>
</feature>
<keyword evidence="2" id="KW-0812">Transmembrane</keyword>
<feature type="compositionally biased region" description="Basic and acidic residues" evidence="1">
    <location>
        <begin position="593"/>
        <end position="604"/>
    </location>
</feature>
<dbReference type="EMBL" id="MCGO01000041">
    <property type="protein sequence ID" value="ORY39003.1"/>
    <property type="molecule type" value="Genomic_DNA"/>
</dbReference>
<evidence type="ECO:0000256" key="2">
    <source>
        <dbReference type="SAM" id="Phobius"/>
    </source>
</evidence>
<dbReference type="SUPFAM" id="SSF57184">
    <property type="entry name" value="Growth factor receptor domain"/>
    <property type="match status" value="1"/>
</dbReference>
<evidence type="ECO:0000313" key="4">
    <source>
        <dbReference type="Proteomes" id="UP000193642"/>
    </source>
</evidence>
<proteinExistence type="predicted"/>
<feature type="transmembrane region" description="Helical" evidence="2">
    <location>
        <begin position="345"/>
        <end position="364"/>
    </location>
</feature>
<feature type="transmembrane region" description="Helical" evidence="2">
    <location>
        <begin position="376"/>
        <end position="399"/>
    </location>
</feature>
<feature type="transmembrane region" description="Helical" evidence="2">
    <location>
        <begin position="288"/>
        <end position="309"/>
    </location>
</feature>